<accession>W2BZY7</accession>
<protein>
    <submittedName>
        <fullName evidence="1">Uncharacterized protein</fullName>
    </submittedName>
</protein>
<proteinExistence type="predicted"/>
<evidence type="ECO:0000313" key="2">
    <source>
        <dbReference type="Proteomes" id="UP000018837"/>
    </source>
</evidence>
<dbReference type="Proteomes" id="UP000018837">
    <property type="component" value="Unassembled WGS sequence"/>
</dbReference>
<dbReference type="EMBL" id="AYUF01000501">
    <property type="protein sequence ID" value="ETK00539.1"/>
    <property type="molecule type" value="Genomic_DNA"/>
</dbReference>
<organism evidence="1 2">
    <name type="scientific">Tannerella sp. oral taxon BU063 isolate Cell 2</name>
    <dbReference type="NCBI Taxonomy" id="1411148"/>
    <lineage>
        <taxon>Bacteria</taxon>
        <taxon>Pseudomonadati</taxon>
        <taxon>Bacteroidota</taxon>
        <taxon>Bacteroidia</taxon>
        <taxon>Bacteroidales</taxon>
        <taxon>Tannerellaceae</taxon>
        <taxon>Tannerella</taxon>
    </lineage>
</organism>
<comment type="caution">
    <text evidence="1">The sequence shown here is derived from an EMBL/GenBank/DDBJ whole genome shotgun (WGS) entry which is preliminary data.</text>
</comment>
<name>W2BZY7_9BACT</name>
<dbReference type="AlphaFoldDB" id="W2BZY7"/>
<evidence type="ECO:0000313" key="1">
    <source>
        <dbReference type="EMBL" id="ETK00539.1"/>
    </source>
</evidence>
<reference evidence="1 2" key="1">
    <citation type="submission" date="2013-11" db="EMBL/GenBank/DDBJ databases">
        <title>Single cell genomics of uncultured Tannerella BU063 (oral taxon 286).</title>
        <authorList>
            <person name="Beall C.J."/>
            <person name="Campbell A.G."/>
            <person name="Griffen A.L."/>
            <person name="Podar M."/>
            <person name="Leys E.J."/>
        </authorList>
    </citation>
    <scope>NUCLEOTIDE SEQUENCE [LARGE SCALE GENOMIC DNA]</scope>
    <source>
        <strain evidence="1">Cell 2</strain>
    </source>
</reference>
<sequence>MVLAGLLQTSKWRKRPLQNFCKRQKGENGLCRTSANVKMEKMAFAELLQTSKWRKWPLQNFCKRQKGENGLCRTSASVKKEKMAFAELLQAPKRRKWSLQNFRKRFQKRFGYRVTSVEASLPILCLYRTHIKSKKHAELGLFCFFCVDRKQMV</sequence>
<dbReference type="PATRIC" id="fig|1411148.3.peg.2462"/>
<gene>
    <name evidence="1" type="ORF">N425_14590</name>
</gene>